<dbReference type="Pfam" id="PF17254">
    <property type="entry name" value="DUF5321"/>
    <property type="match status" value="1"/>
</dbReference>
<comment type="caution">
    <text evidence="3">The sequence shown here is derived from an EMBL/GenBank/DDBJ whole genome shotgun (WGS) entry which is preliminary data.</text>
</comment>
<feature type="region of interest" description="Disordered" evidence="1">
    <location>
        <begin position="91"/>
        <end position="135"/>
    </location>
</feature>
<reference evidence="3 4" key="1">
    <citation type="submission" date="2016-07" db="EMBL/GenBank/DDBJ databases">
        <title>Pervasive Adenine N6-methylation of Active Genes in Fungi.</title>
        <authorList>
            <consortium name="DOE Joint Genome Institute"/>
            <person name="Mondo S.J."/>
            <person name="Dannebaum R.O."/>
            <person name="Kuo R.C."/>
            <person name="Labutti K."/>
            <person name="Haridas S."/>
            <person name="Kuo A."/>
            <person name="Salamov A."/>
            <person name="Ahrendt S.R."/>
            <person name="Lipzen A."/>
            <person name="Sullivan W."/>
            <person name="Andreopoulos W.B."/>
            <person name="Clum A."/>
            <person name="Lindquist E."/>
            <person name="Daum C."/>
            <person name="Ramamoorthy G.K."/>
            <person name="Gryganskyi A."/>
            <person name="Culley D."/>
            <person name="Magnuson J.K."/>
            <person name="James T.Y."/>
            <person name="O'Malley M.A."/>
            <person name="Stajich J.E."/>
            <person name="Spatafora J.W."/>
            <person name="Visel A."/>
            <person name="Grigoriev I.V."/>
        </authorList>
    </citation>
    <scope>NUCLEOTIDE SEQUENCE [LARGE SCALE GENOMIC DNA]</scope>
    <source>
        <strain evidence="3 4">12-1054</strain>
    </source>
</reference>
<keyword evidence="4" id="KW-1185">Reference proteome</keyword>
<dbReference type="RefSeq" id="XP_040726101.1">
    <property type="nucleotide sequence ID" value="XM_040866819.1"/>
</dbReference>
<dbReference type="AlphaFoldDB" id="A0A1Y2FKS2"/>
<keyword evidence="2" id="KW-0472">Membrane</keyword>
<dbReference type="InterPro" id="IPR035213">
    <property type="entry name" value="DUF5321"/>
</dbReference>
<feature type="transmembrane region" description="Helical" evidence="2">
    <location>
        <begin position="15"/>
        <end position="33"/>
    </location>
</feature>
<organism evidence="3 4">
    <name type="scientific">Protomyces lactucae-debilis</name>
    <dbReference type="NCBI Taxonomy" id="2754530"/>
    <lineage>
        <taxon>Eukaryota</taxon>
        <taxon>Fungi</taxon>
        <taxon>Dikarya</taxon>
        <taxon>Ascomycota</taxon>
        <taxon>Taphrinomycotina</taxon>
        <taxon>Taphrinomycetes</taxon>
        <taxon>Taphrinales</taxon>
        <taxon>Protomycetaceae</taxon>
        <taxon>Protomyces</taxon>
    </lineage>
</organism>
<accession>A0A1Y2FKS2</accession>
<name>A0A1Y2FKS2_PROLT</name>
<keyword evidence="2" id="KW-0812">Transmembrane</keyword>
<evidence type="ECO:0000313" key="3">
    <source>
        <dbReference type="EMBL" id="ORY83806.1"/>
    </source>
</evidence>
<dbReference type="OrthoDB" id="2253354at2759"/>
<sequence length="135" mass="15181">MASRLTWKSHVDNTVQFVLWASFGSAAIHLINIKQAYAEKERKLDTKIGILRNVIDRIGKGEQVDVGRELKVGKTEEEREWEEMMGAFRDDADKTLQRPATDAPAVQDANLDAKSSQPDPACQPVQAQRGRFWAS</sequence>
<evidence type="ECO:0000256" key="2">
    <source>
        <dbReference type="SAM" id="Phobius"/>
    </source>
</evidence>
<protein>
    <submittedName>
        <fullName evidence="3">Uncharacterized protein</fullName>
    </submittedName>
</protein>
<dbReference type="OMA" id="EMMGAFR"/>
<proteinExistence type="predicted"/>
<evidence type="ECO:0000256" key="1">
    <source>
        <dbReference type="SAM" id="MobiDB-lite"/>
    </source>
</evidence>
<dbReference type="GeneID" id="63783418"/>
<keyword evidence="2" id="KW-1133">Transmembrane helix</keyword>
<dbReference type="Proteomes" id="UP000193685">
    <property type="component" value="Unassembled WGS sequence"/>
</dbReference>
<gene>
    <name evidence="3" type="ORF">BCR37DRAFT_280681</name>
</gene>
<evidence type="ECO:0000313" key="4">
    <source>
        <dbReference type="Proteomes" id="UP000193685"/>
    </source>
</evidence>
<dbReference type="EMBL" id="MCFI01000007">
    <property type="protein sequence ID" value="ORY83806.1"/>
    <property type="molecule type" value="Genomic_DNA"/>
</dbReference>